<organism evidence="3 4">
    <name type="scientific">Candidatus Megaera venefica</name>
    <dbReference type="NCBI Taxonomy" id="2055910"/>
    <lineage>
        <taxon>Bacteria</taxon>
        <taxon>Pseudomonadati</taxon>
        <taxon>Pseudomonadota</taxon>
        <taxon>Alphaproteobacteria</taxon>
        <taxon>Rickettsiales</taxon>
        <taxon>Rickettsiaceae</taxon>
        <taxon>Candidatus Megaera</taxon>
    </lineage>
</organism>
<dbReference type="Proteomes" id="UP001291687">
    <property type="component" value="Unassembled WGS sequence"/>
</dbReference>
<dbReference type="NCBIfam" id="TIGR01439">
    <property type="entry name" value="lp_hng_hel_AbrB"/>
    <property type="match status" value="1"/>
</dbReference>
<dbReference type="InterPro" id="IPR007159">
    <property type="entry name" value="SpoVT-AbrB_dom"/>
</dbReference>
<dbReference type="GO" id="GO:0003677">
    <property type="term" value="F:DNA binding"/>
    <property type="evidence" value="ECO:0007669"/>
    <property type="project" value="UniProtKB-KW"/>
</dbReference>
<dbReference type="InterPro" id="IPR037914">
    <property type="entry name" value="SpoVT-AbrB_sf"/>
</dbReference>
<keyword evidence="1 3" id="KW-0238">DNA-binding</keyword>
<evidence type="ECO:0000259" key="2">
    <source>
        <dbReference type="PROSITE" id="PS51740"/>
    </source>
</evidence>
<dbReference type="SMART" id="SM00966">
    <property type="entry name" value="SpoVT_AbrB"/>
    <property type="match status" value="1"/>
</dbReference>
<comment type="caution">
    <text evidence="3">The sequence shown here is derived from an EMBL/GenBank/DDBJ whole genome shotgun (WGS) entry which is preliminary data.</text>
</comment>
<evidence type="ECO:0000313" key="3">
    <source>
        <dbReference type="EMBL" id="MEA0971760.1"/>
    </source>
</evidence>
<evidence type="ECO:0000313" key="4">
    <source>
        <dbReference type="Proteomes" id="UP001291687"/>
    </source>
</evidence>
<name>A0ABU5NF11_9RICK</name>
<evidence type="ECO:0000256" key="1">
    <source>
        <dbReference type="PROSITE-ProRule" id="PRU01076"/>
    </source>
</evidence>
<dbReference type="RefSeq" id="WP_322777682.1">
    <property type="nucleotide sequence ID" value="NZ_JARJFB010000257.1"/>
</dbReference>
<feature type="domain" description="SpoVT-AbrB" evidence="2">
    <location>
        <begin position="3"/>
        <end position="48"/>
    </location>
</feature>
<dbReference type="Gene3D" id="2.10.260.10">
    <property type="match status" value="1"/>
</dbReference>
<dbReference type="Pfam" id="PF04014">
    <property type="entry name" value="MazE_antitoxin"/>
    <property type="match status" value="1"/>
</dbReference>
<dbReference type="PROSITE" id="PS51740">
    <property type="entry name" value="SPOVT_ABRB"/>
    <property type="match status" value="1"/>
</dbReference>
<proteinExistence type="predicted"/>
<dbReference type="EMBL" id="JARJFB010000257">
    <property type="protein sequence ID" value="MEA0971760.1"/>
    <property type="molecule type" value="Genomic_DNA"/>
</dbReference>
<dbReference type="SUPFAM" id="SSF89447">
    <property type="entry name" value="AbrB/MazE/MraZ-like"/>
    <property type="match status" value="1"/>
</dbReference>
<keyword evidence="4" id="KW-1185">Reference proteome</keyword>
<gene>
    <name evidence="3" type="ORF">Megvenef_01747</name>
</gene>
<accession>A0ABU5NF11</accession>
<reference evidence="3 4" key="1">
    <citation type="submission" date="2023-03" db="EMBL/GenBank/DDBJ databases">
        <title>Host association and intracellularity evolved multiple times independently in the Rickettsiales.</title>
        <authorList>
            <person name="Castelli M."/>
            <person name="Nardi T."/>
            <person name="Gammuto L."/>
            <person name="Bellinzona G."/>
            <person name="Sabaneyeva E."/>
            <person name="Potekhin A."/>
            <person name="Serra V."/>
            <person name="Petroni G."/>
            <person name="Sassera D."/>
        </authorList>
    </citation>
    <scope>NUCLEOTIDE SEQUENCE [LARGE SCALE GENOMIC DNA]</scope>
    <source>
        <strain evidence="3 4">Sr 2-6</strain>
    </source>
</reference>
<protein>
    <submittedName>
        <fullName evidence="3">AbrB/MazE/SpoVT family DNA-binding domain-containing antitoxin</fullName>
    </submittedName>
</protein>
<sequence>MKKLVTNMDQHGRVLIPSEIRERLNIQPGDKVNLEVYENELKIISANQIIDEMHAIFTKNQNSRKDSVVDDFINRKHEEYQIEEERSIKNGK</sequence>